<dbReference type="EMBL" id="RAXZ01000056">
    <property type="protein sequence ID" value="RKG47503.1"/>
    <property type="molecule type" value="Genomic_DNA"/>
</dbReference>
<proteinExistence type="predicted"/>
<dbReference type="Proteomes" id="UP000281084">
    <property type="component" value="Unassembled WGS sequence"/>
</dbReference>
<organism evidence="2 3">
    <name type="scientific">Acinetobacter cumulans</name>
    <dbReference type="NCBI Taxonomy" id="2136182"/>
    <lineage>
        <taxon>Bacteria</taxon>
        <taxon>Pseudomonadati</taxon>
        <taxon>Pseudomonadota</taxon>
        <taxon>Gammaproteobacteria</taxon>
        <taxon>Moraxellales</taxon>
        <taxon>Moraxellaceae</taxon>
        <taxon>Acinetobacter</taxon>
    </lineage>
</organism>
<accession>A0A3A8G3I5</accession>
<dbReference type="AlphaFoldDB" id="A0A3A8G3I5"/>
<keyword evidence="1" id="KW-0812">Transmembrane</keyword>
<sequence>MKETASHSNTPVFAENHSCTKPVLYQHPTAAEMRTSRWEIVWANAKDFAVFIATTLIFWLVITSILVGLFGG</sequence>
<gene>
    <name evidence="2" type="ORF">D7V64_16655</name>
</gene>
<reference evidence="2 3" key="1">
    <citation type="submission" date="2018-09" db="EMBL/GenBank/DDBJ databases">
        <title>The draft genome of Acinetobacter spp. strains.</title>
        <authorList>
            <person name="Qin J."/>
            <person name="Feng Y."/>
            <person name="Zong Z."/>
        </authorList>
    </citation>
    <scope>NUCLEOTIDE SEQUENCE [LARGE SCALE GENOMIC DNA]</scope>
    <source>
        <strain evidence="2 3">WCHAc060002</strain>
    </source>
</reference>
<feature type="transmembrane region" description="Helical" evidence="1">
    <location>
        <begin position="48"/>
        <end position="70"/>
    </location>
</feature>
<keyword evidence="1" id="KW-0472">Membrane</keyword>
<name>A0A3A8G3I5_9GAMM</name>
<dbReference type="RefSeq" id="WP_120368400.1">
    <property type="nucleotide sequence ID" value="NZ_RAXZ01000056.1"/>
</dbReference>
<evidence type="ECO:0000256" key="1">
    <source>
        <dbReference type="SAM" id="Phobius"/>
    </source>
</evidence>
<keyword evidence="1" id="KW-1133">Transmembrane helix</keyword>
<protein>
    <submittedName>
        <fullName evidence="2">Uncharacterized protein</fullName>
    </submittedName>
</protein>
<evidence type="ECO:0000313" key="2">
    <source>
        <dbReference type="EMBL" id="RKG47503.1"/>
    </source>
</evidence>
<evidence type="ECO:0000313" key="3">
    <source>
        <dbReference type="Proteomes" id="UP000281084"/>
    </source>
</evidence>
<comment type="caution">
    <text evidence="2">The sequence shown here is derived from an EMBL/GenBank/DDBJ whole genome shotgun (WGS) entry which is preliminary data.</text>
</comment>